<organism evidence="1 2">
    <name type="scientific">Brevibacterium salitolerans</name>
    <dbReference type="NCBI Taxonomy" id="1403566"/>
    <lineage>
        <taxon>Bacteria</taxon>
        <taxon>Bacillati</taxon>
        <taxon>Actinomycetota</taxon>
        <taxon>Actinomycetes</taxon>
        <taxon>Micrococcales</taxon>
        <taxon>Brevibacteriaceae</taxon>
        <taxon>Brevibacterium</taxon>
    </lineage>
</organism>
<keyword evidence="2" id="KW-1185">Reference proteome</keyword>
<reference evidence="1 2" key="1">
    <citation type="journal article" date="2019" name="Int. J. Syst. Evol. Microbiol.">
        <title>The Global Catalogue of Microorganisms (GCM) 10K type strain sequencing project: providing services to taxonomists for standard genome sequencing and annotation.</title>
        <authorList>
            <consortium name="The Broad Institute Genomics Platform"/>
            <consortium name="The Broad Institute Genome Sequencing Center for Infectious Disease"/>
            <person name="Wu L."/>
            <person name="Ma J."/>
        </authorList>
    </citation>
    <scope>NUCLEOTIDE SEQUENCE [LARGE SCALE GENOMIC DNA]</scope>
    <source>
        <strain evidence="1 2">JCM 15900</strain>
    </source>
</reference>
<comment type="caution">
    <text evidence="1">The sequence shown here is derived from an EMBL/GenBank/DDBJ whole genome shotgun (WGS) entry which is preliminary data.</text>
</comment>
<gene>
    <name evidence="1" type="ORF">GCM10009823_29140</name>
</gene>
<evidence type="ECO:0000313" key="1">
    <source>
        <dbReference type="EMBL" id="GAA2104448.1"/>
    </source>
</evidence>
<proteinExistence type="predicted"/>
<evidence type="ECO:0000313" key="2">
    <source>
        <dbReference type="Proteomes" id="UP001500984"/>
    </source>
</evidence>
<protein>
    <submittedName>
        <fullName evidence="1">Uncharacterized protein</fullName>
    </submittedName>
</protein>
<dbReference type="Proteomes" id="UP001500984">
    <property type="component" value="Unassembled WGS sequence"/>
</dbReference>
<sequence length="154" mass="16840">MDRQLVVPPLRLFECVEDLSVVQSRLCEMDAQGHREVQDPVMFSEDLDDRHSQALRKVIGTFSQATVRGRHQTCGAGIPDAANERVPPPVLRGVPHNHLQFPGGGSDHGAACLYETYCCHLEGFGEWCAEDTEGGAFARAAEKLPHRHHGSTGG</sequence>
<dbReference type="EMBL" id="BAAAPZ010000017">
    <property type="protein sequence ID" value="GAA2104448.1"/>
    <property type="molecule type" value="Genomic_DNA"/>
</dbReference>
<accession>A0ABN2X656</accession>
<name>A0ABN2X656_9MICO</name>